<sequence>MERSSHFILCNLLLAIIVSAGSAGYMIIEGWGLLDSIYMTVISLATVGYGEVHELSRAGRVYTLLLIISGMGFFIYVAGVAVQIMVEGRIRKILGRRKLSKKIGKLKDHYIICGYGRIGKVIYERISHRQGRKNLDLVVMERDEDLIAELEAQGILYVPGDASEEENLIKAGIDRARGLIASLATDTDNVFLTLTARQLNSSVSIISRAGDHRAKSKLLAAGADFVDSPYETGGFRMAQRALNPNLTNFLDLVFEWTRHDIQMEEMVATESSKITGLKLKESGIRVNFNVIVIAMQREDGTMIFNPSSENRIMPGDTVIVMGKTNDLEKMAEILNPGGEKTGGTP</sequence>
<dbReference type="EMBL" id="CAACVI010000049">
    <property type="protein sequence ID" value="VEN75149.1"/>
    <property type="molecule type" value="Genomic_DNA"/>
</dbReference>
<comment type="subcellular location">
    <subcellularLocation>
        <location evidence="1">Cell membrane</location>
        <topology evidence="1">Multi-pass membrane protein</topology>
    </subcellularLocation>
</comment>
<dbReference type="PROSITE" id="PS51201">
    <property type="entry name" value="RCK_N"/>
    <property type="match status" value="1"/>
</dbReference>
<dbReference type="Pfam" id="PF02254">
    <property type="entry name" value="TrkA_N"/>
    <property type="match status" value="1"/>
</dbReference>
<dbReference type="InterPro" id="IPR013099">
    <property type="entry name" value="K_chnl_dom"/>
</dbReference>
<evidence type="ECO:0000256" key="1">
    <source>
        <dbReference type="ARBA" id="ARBA00004651"/>
    </source>
</evidence>
<dbReference type="InterPro" id="IPR036721">
    <property type="entry name" value="RCK_C_sf"/>
</dbReference>
<dbReference type="AlphaFoldDB" id="A0A484HK62"/>
<dbReference type="SUPFAM" id="SSF116726">
    <property type="entry name" value="TrkA C-terminal domain-like"/>
    <property type="match status" value="1"/>
</dbReference>
<dbReference type="GO" id="GO:0008324">
    <property type="term" value="F:monoatomic cation transmembrane transporter activity"/>
    <property type="evidence" value="ECO:0007669"/>
    <property type="project" value="InterPro"/>
</dbReference>
<organism evidence="5">
    <name type="scientific">uncultured Desulfobacteraceae bacterium</name>
    <dbReference type="NCBI Taxonomy" id="218296"/>
    <lineage>
        <taxon>Bacteria</taxon>
        <taxon>Pseudomonadati</taxon>
        <taxon>Thermodesulfobacteriota</taxon>
        <taxon>Desulfobacteria</taxon>
        <taxon>Desulfobacterales</taxon>
        <taxon>Desulfobacteraceae</taxon>
        <taxon>environmental samples</taxon>
    </lineage>
</organism>
<dbReference type="InterPro" id="IPR050721">
    <property type="entry name" value="Trk_Ktr_HKT_K-transport"/>
</dbReference>
<name>A0A484HK62_9BACT</name>
<dbReference type="Pfam" id="PF07885">
    <property type="entry name" value="Ion_trans_2"/>
    <property type="match status" value="1"/>
</dbReference>
<dbReference type="PROSITE" id="PS51202">
    <property type="entry name" value="RCK_C"/>
    <property type="match status" value="1"/>
</dbReference>
<dbReference type="Gene3D" id="3.30.70.1450">
    <property type="entry name" value="Regulator of K+ conductance, C-terminal domain"/>
    <property type="match status" value="1"/>
</dbReference>
<evidence type="ECO:0000259" key="4">
    <source>
        <dbReference type="PROSITE" id="PS51202"/>
    </source>
</evidence>
<evidence type="ECO:0000259" key="3">
    <source>
        <dbReference type="PROSITE" id="PS51201"/>
    </source>
</evidence>
<feature type="transmembrane region" description="Helical" evidence="2">
    <location>
        <begin position="7"/>
        <end position="28"/>
    </location>
</feature>
<reference evidence="5" key="1">
    <citation type="submission" date="2019-01" db="EMBL/GenBank/DDBJ databases">
        <authorList>
            <consortium name="Genoscope - CEA"/>
            <person name="William W."/>
        </authorList>
    </citation>
    <scope>NUCLEOTIDE SEQUENCE</scope>
    <source>
        <strain evidence="5">CR-1</strain>
    </source>
</reference>
<dbReference type="SUPFAM" id="SSF51735">
    <property type="entry name" value="NAD(P)-binding Rossmann-fold domains"/>
    <property type="match status" value="1"/>
</dbReference>
<keyword evidence="2" id="KW-0812">Transmembrane</keyword>
<keyword evidence="5" id="KW-0813">Transport</keyword>
<dbReference type="GO" id="GO:0005886">
    <property type="term" value="C:plasma membrane"/>
    <property type="evidence" value="ECO:0007669"/>
    <property type="project" value="UniProtKB-SubCell"/>
</dbReference>
<dbReference type="PANTHER" id="PTHR43833:SF9">
    <property type="entry name" value="POTASSIUM CHANNEL PROTEIN YUGO-RELATED"/>
    <property type="match status" value="1"/>
</dbReference>
<evidence type="ECO:0000313" key="5">
    <source>
        <dbReference type="EMBL" id="VEN75149.1"/>
    </source>
</evidence>
<dbReference type="GO" id="GO:0006813">
    <property type="term" value="P:potassium ion transport"/>
    <property type="evidence" value="ECO:0007669"/>
    <property type="project" value="InterPro"/>
</dbReference>
<keyword evidence="2" id="KW-0472">Membrane</keyword>
<feature type="transmembrane region" description="Helical" evidence="2">
    <location>
        <begin position="61"/>
        <end position="86"/>
    </location>
</feature>
<dbReference type="Gene3D" id="1.10.287.70">
    <property type="match status" value="1"/>
</dbReference>
<proteinExistence type="predicted"/>
<dbReference type="Gene3D" id="3.40.50.720">
    <property type="entry name" value="NAD(P)-binding Rossmann-like Domain"/>
    <property type="match status" value="1"/>
</dbReference>
<dbReference type="InterPro" id="IPR006037">
    <property type="entry name" value="RCK_C"/>
</dbReference>
<dbReference type="InterPro" id="IPR036291">
    <property type="entry name" value="NAD(P)-bd_dom_sf"/>
</dbReference>
<evidence type="ECO:0000256" key="2">
    <source>
        <dbReference type="SAM" id="Phobius"/>
    </source>
</evidence>
<protein>
    <submittedName>
        <fullName evidence="5">Potassium channel protein</fullName>
    </submittedName>
</protein>
<keyword evidence="5" id="KW-0407">Ion channel</keyword>
<keyword evidence="5" id="KW-0406">Ion transport</keyword>
<gene>
    <name evidence="5" type="ORF">EPICR_60137</name>
</gene>
<dbReference type="PANTHER" id="PTHR43833">
    <property type="entry name" value="POTASSIUM CHANNEL PROTEIN 2-RELATED-RELATED"/>
    <property type="match status" value="1"/>
</dbReference>
<feature type="domain" description="RCK C-terminal" evidence="4">
    <location>
        <begin position="251"/>
        <end position="336"/>
    </location>
</feature>
<dbReference type="InterPro" id="IPR003148">
    <property type="entry name" value="RCK_N"/>
</dbReference>
<keyword evidence="2" id="KW-1133">Transmembrane helix</keyword>
<accession>A0A484HK62</accession>
<feature type="domain" description="RCK N-terminal" evidence="3">
    <location>
        <begin position="107"/>
        <end position="228"/>
    </location>
</feature>
<dbReference type="Pfam" id="PF02080">
    <property type="entry name" value="TrkA_C"/>
    <property type="match status" value="1"/>
</dbReference>
<dbReference type="SUPFAM" id="SSF81324">
    <property type="entry name" value="Voltage-gated potassium channels"/>
    <property type="match status" value="1"/>
</dbReference>